<dbReference type="InterPro" id="IPR044666">
    <property type="entry name" value="Cyclophilin_A-like"/>
</dbReference>
<comment type="catalytic activity">
    <reaction evidence="1">
        <text>[protein]-peptidylproline (omega=180) = [protein]-peptidylproline (omega=0)</text>
        <dbReference type="Rhea" id="RHEA:16237"/>
        <dbReference type="Rhea" id="RHEA-COMP:10747"/>
        <dbReference type="Rhea" id="RHEA-COMP:10748"/>
        <dbReference type="ChEBI" id="CHEBI:83833"/>
        <dbReference type="ChEBI" id="CHEBI:83834"/>
        <dbReference type="EC" id="5.2.1.8"/>
    </reaction>
</comment>
<dbReference type="OrthoDB" id="10264753at2759"/>
<keyword evidence="14" id="KW-1185">Reference proteome</keyword>
<dbReference type="InterPro" id="IPR036322">
    <property type="entry name" value="WD40_repeat_dom_sf"/>
</dbReference>
<evidence type="ECO:0000256" key="7">
    <source>
        <dbReference type="ARBA" id="ARBA00023235"/>
    </source>
</evidence>
<sequence length="631" mass="70219">MSDNGATSPRPSKRSRTEMEIDDVPPKVEDAEENSSDDDFGPSLPTTASKKKRRRLPYEKLYIAALPASPRYSKSLMHRDQLCFITFTPFTDFLITSSIDGVVKFWKKVTSGIEFVKEFKAHNGEIRSVSVSADGRSFATAGDDNSVKIFDVVTFDLLAMLQLDVTPNCVCWVHSRGASLPLLAISVAGSPQIRIYDGRGENQQPLHTIKSLHRSPVAVMAFNNEHNCVISADEGGMLEYWSPGSNYEKPESVWKMKSSTNLFDFKKSKSAPVSITMSPTGSQFATFSFPDRKIRVFDFATGKLYRSYDESIATITEMQQAGTALTKLEDVEFGRRLAIENEIEHASIRNRVNVIFDETGNFILYGSIMGTKVLNALTNKVVKLYGKEEPFRALNLALYQGQPDKKGVVTVAMAASDNPLLQEAEARDAILIATGAAKVRFYMFTNETEISKQNRDVQNEKPRNLASAKAAAVKKIETGNSATIHTTYGDIQIRLFPDAAPKAVENFVTHAKKGYYNDVIFHRVIRKFMLQTGDPLGDGTGGESIWGKEFEDEFSTLKHDKPYTVSMANAGPNTNGSQFFITTEKTPWLDGKHTIFGRAVQGLDVVHRIENTRVYKEKPEEDIKIISISVT</sequence>
<dbReference type="PROSITE" id="PS00170">
    <property type="entry name" value="CSA_PPIASE_1"/>
    <property type="match status" value="1"/>
</dbReference>
<feature type="repeat" description="WD" evidence="10">
    <location>
        <begin position="119"/>
        <end position="160"/>
    </location>
</feature>
<dbReference type="AlphaFoldDB" id="A0A9P4U2M4"/>
<dbReference type="Pfam" id="PF00160">
    <property type="entry name" value="Pro_isomerase"/>
    <property type="match status" value="1"/>
</dbReference>
<evidence type="ECO:0000256" key="11">
    <source>
        <dbReference type="SAM" id="MobiDB-lite"/>
    </source>
</evidence>
<proteinExistence type="inferred from homology"/>
<evidence type="ECO:0000256" key="1">
    <source>
        <dbReference type="ARBA" id="ARBA00000971"/>
    </source>
</evidence>
<dbReference type="PROSITE" id="PS50082">
    <property type="entry name" value="WD_REPEATS_2"/>
    <property type="match status" value="2"/>
</dbReference>
<dbReference type="InterPro" id="IPR002130">
    <property type="entry name" value="Cyclophilin-type_PPIase_dom"/>
</dbReference>
<feature type="domain" description="PPIase cyclophilin-type" evidence="12">
    <location>
        <begin position="478"/>
        <end position="630"/>
    </location>
</feature>
<reference evidence="13" key="1">
    <citation type="journal article" date="2020" name="Stud. Mycol.">
        <title>101 Dothideomycetes genomes: a test case for predicting lifestyles and emergence of pathogens.</title>
        <authorList>
            <person name="Haridas S."/>
            <person name="Albert R."/>
            <person name="Binder M."/>
            <person name="Bloem J."/>
            <person name="Labutti K."/>
            <person name="Salamov A."/>
            <person name="Andreopoulos B."/>
            <person name="Baker S."/>
            <person name="Barry K."/>
            <person name="Bills G."/>
            <person name="Bluhm B."/>
            <person name="Cannon C."/>
            <person name="Castanera R."/>
            <person name="Culley D."/>
            <person name="Daum C."/>
            <person name="Ezra D."/>
            <person name="Gonzalez J."/>
            <person name="Henrissat B."/>
            <person name="Kuo A."/>
            <person name="Liang C."/>
            <person name="Lipzen A."/>
            <person name="Lutzoni F."/>
            <person name="Magnuson J."/>
            <person name="Mondo S."/>
            <person name="Nolan M."/>
            <person name="Ohm R."/>
            <person name="Pangilinan J."/>
            <person name="Park H.-J."/>
            <person name="Ramirez L."/>
            <person name="Alfaro M."/>
            <person name="Sun H."/>
            <person name="Tritt A."/>
            <person name="Yoshinaga Y."/>
            <person name="Zwiers L.-H."/>
            <person name="Turgeon B."/>
            <person name="Goodwin S."/>
            <person name="Spatafora J."/>
            <person name="Crous P."/>
            <person name="Grigoriev I."/>
        </authorList>
    </citation>
    <scope>NUCLEOTIDE SEQUENCE</scope>
    <source>
        <strain evidence="13">CBS 130266</strain>
    </source>
</reference>
<keyword evidence="7 13" id="KW-0413">Isomerase</keyword>
<dbReference type="PROSITE" id="PS50294">
    <property type="entry name" value="WD_REPEATS_REGION"/>
    <property type="match status" value="1"/>
</dbReference>
<dbReference type="InterPro" id="IPR015943">
    <property type="entry name" value="WD40/YVTN_repeat-like_dom_sf"/>
</dbReference>
<dbReference type="InterPro" id="IPR001680">
    <property type="entry name" value="WD40_rpt"/>
</dbReference>
<dbReference type="PROSITE" id="PS50072">
    <property type="entry name" value="CSA_PPIASE_2"/>
    <property type="match status" value="1"/>
</dbReference>
<dbReference type="Pfam" id="PF00400">
    <property type="entry name" value="WD40"/>
    <property type="match status" value="2"/>
</dbReference>
<dbReference type="FunFam" id="2.130.10.10:FF:000450">
    <property type="entry name" value="Peptidylprolyl isomerase domain and WD-repeat protein 1"/>
    <property type="match status" value="1"/>
</dbReference>
<evidence type="ECO:0000256" key="8">
    <source>
        <dbReference type="ARBA" id="ARBA00029569"/>
    </source>
</evidence>
<evidence type="ECO:0000259" key="12">
    <source>
        <dbReference type="PROSITE" id="PS50072"/>
    </source>
</evidence>
<dbReference type="SUPFAM" id="SSF50978">
    <property type="entry name" value="WD40 repeat-like"/>
    <property type="match status" value="1"/>
</dbReference>
<dbReference type="EMBL" id="MU007014">
    <property type="protein sequence ID" value="KAF2435020.1"/>
    <property type="molecule type" value="Genomic_DNA"/>
</dbReference>
<keyword evidence="5" id="KW-0677">Repeat</keyword>
<feature type="repeat" description="WD" evidence="10">
    <location>
        <begin position="75"/>
        <end position="107"/>
    </location>
</feature>
<evidence type="ECO:0000313" key="13">
    <source>
        <dbReference type="EMBL" id="KAF2435020.1"/>
    </source>
</evidence>
<gene>
    <name evidence="13" type="ORF">EJ08DRAFT_645946</name>
</gene>
<feature type="compositionally biased region" description="Polar residues" evidence="11">
    <location>
        <begin position="1"/>
        <end position="10"/>
    </location>
</feature>
<evidence type="ECO:0000256" key="5">
    <source>
        <dbReference type="ARBA" id="ARBA00022737"/>
    </source>
</evidence>
<dbReference type="Proteomes" id="UP000800235">
    <property type="component" value="Unassembled WGS sequence"/>
</dbReference>
<dbReference type="SUPFAM" id="SSF50891">
    <property type="entry name" value="Cyclophilin-like"/>
    <property type="match status" value="1"/>
</dbReference>
<comment type="caution">
    <text evidence="13">The sequence shown here is derived from an EMBL/GenBank/DDBJ whole genome shotgun (WGS) entry which is preliminary data.</text>
</comment>
<keyword evidence="4 10" id="KW-0853">WD repeat</keyword>
<dbReference type="PANTHER" id="PTHR45625:SF4">
    <property type="entry name" value="PEPTIDYLPROLYL ISOMERASE DOMAIN AND WD REPEAT-CONTAINING PROTEIN 1"/>
    <property type="match status" value="1"/>
</dbReference>
<dbReference type="GO" id="GO:0006457">
    <property type="term" value="P:protein folding"/>
    <property type="evidence" value="ECO:0007669"/>
    <property type="project" value="InterPro"/>
</dbReference>
<evidence type="ECO:0000256" key="9">
    <source>
        <dbReference type="ARBA" id="ARBA00040798"/>
    </source>
</evidence>
<dbReference type="EC" id="5.2.1.8" evidence="3"/>
<dbReference type="InterPro" id="IPR029000">
    <property type="entry name" value="Cyclophilin-like_dom_sf"/>
</dbReference>
<evidence type="ECO:0000256" key="3">
    <source>
        <dbReference type="ARBA" id="ARBA00013194"/>
    </source>
</evidence>
<evidence type="ECO:0000256" key="2">
    <source>
        <dbReference type="ARBA" id="ARBA00007365"/>
    </source>
</evidence>
<keyword evidence="6" id="KW-0697">Rotamase</keyword>
<dbReference type="PANTHER" id="PTHR45625">
    <property type="entry name" value="PEPTIDYL-PROLYL CIS-TRANS ISOMERASE-RELATED"/>
    <property type="match status" value="1"/>
</dbReference>
<dbReference type="FunFam" id="2.40.100.10:FF:000003">
    <property type="entry name" value="Peptidylprolyl isomerase domain and WD repeat-containing 1"/>
    <property type="match status" value="1"/>
</dbReference>
<evidence type="ECO:0000256" key="6">
    <source>
        <dbReference type="ARBA" id="ARBA00023110"/>
    </source>
</evidence>
<dbReference type="PRINTS" id="PR00153">
    <property type="entry name" value="CSAPPISMRASE"/>
</dbReference>
<dbReference type="InterPro" id="IPR020892">
    <property type="entry name" value="Cyclophilin-type_PPIase_CS"/>
</dbReference>
<name>A0A9P4U2M4_9PEZI</name>
<comment type="similarity">
    <text evidence="2">Belongs to the cyclophilin-type PPIase family.</text>
</comment>
<dbReference type="SMART" id="SM00320">
    <property type="entry name" value="WD40"/>
    <property type="match status" value="4"/>
</dbReference>
<evidence type="ECO:0000256" key="10">
    <source>
        <dbReference type="PROSITE-ProRule" id="PRU00221"/>
    </source>
</evidence>
<feature type="region of interest" description="Disordered" evidence="11">
    <location>
        <begin position="1"/>
        <end position="52"/>
    </location>
</feature>
<dbReference type="GO" id="GO:0005634">
    <property type="term" value="C:nucleus"/>
    <property type="evidence" value="ECO:0007669"/>
    <property type="project" value="UniProtKB-ARBA"/>
</dbReference>
<evidence type="ECO:0000313" key="14">
    <source>
        <dbReference type="Proteomes" id="UP000800235"/>
    </source>
</evidence>
<dbReference type="Gene3D" id="2.40.100.10">
    <property type="entry name" value="Cyclophilin-like"/>
    <property type="match status" value="1"/>
</dbReference>
<dbReference type="GO" id="GO:0003755">
    <property type="term" value="F:peptidyl-prolyl cis-trans isomerase activity"/>
    <property type="evidence" value="ECO:0007669"/>
    <property type="project" value="UniProtKB-KW"/>
</dbReference>
<feature type="compositionally biased region" description="Acidic residues" evidence="11">
    <location>
        <begin position="30"/>
        <end position="40"/>
    </location>
</feature>
<dbReference type="CDD" id="cd01927">
    <property type="entry name" value="cyclophilin_WD40"/>
    <property type="match status" value="1"/>
</dbReference>
<feature type="compositionally biased region" description="Basic and acidic residues" evidence="11">
    <location>
        <begin position="15"/>
        <end position="29"/>
    </location>
</feature>
<dbReference type="Gene3D" id="2.130.10.10">
    <property type="entry name" value="YVTN repeat-like/Quinoprotein amine dehydrogenase"/>
    <property type="match status" value="1"/>
</dbReference>
<accession>A0A9P4U2M4</accession>
<organism evidence="13 14">
    <name type="scientific">Tothia fuscella</name>
    <dbReference type="NCBI Taxonomy" id="1048955"/>
    <lineage>
        <taxon>Eukaryota</taxon>
        <taxon>Fungi</taxon>
        <taxon>Dikarya</taxon>
        <taxon>Ascomycota</taxon>
        <taxon>Pezizomycotina</taxon>
        <taxon>Dothideomycetes</taxon>
        <taxon>Pleosporomycetidae</taxon>
        <taxon>Venturiales</taxon>
        <taxon>Cylindrosympodiaceae</taxon>
        <taxon>Tothia</taxon>
    </lineage>
</organism>
<protein>
    <recommendedName>
        <fullName evidence="9">Peptidyl-prolyl cis-trans isomerase-like 1</fullName>
        <ecNumber evidence="3">5.2.1.8</ecNumber>
    </recommendedName>
    <alternativeName>
        <fullName evidence="8">Rotamase</fullName>
    </alternativeName>
</protein>
<evidence type="ECO:0000256" key="4">
    <source>
        <dbReference type="ARBA" id="ARBA00022574"/>
    </source>
</evidence>